<protein>
    <recommendedName>
        <fullName evidence="5">Adenylate cyclase</fullName>
        <ecNumber evidence="4">4.6.1.1</ecNumber>
    </recommendedName>
    <alternativeName>
        <fullName evidence="11">ATP pyrophosphate-lyase</fullName>
    </alternativeName>
    <alternativeName>
        <fullName evidence="12">Adenylyl cyclase</fullName>
    </alternativeName>
</protein>
<dbReference type="GO" id="GO:0005737">
    <property type="term" value="C:cytoplasm"/>
    <property type="evidence" value="ECO:0007669"/>
    <property type="project" value="UniProtKB-SubCell"/>
</dbReference>
<evidence type="ECO:0000256" key="2">
    <source>
        <dbReference type="ARBA" id="ARBA00004496"/>
    </source>
</evidence>
<evidence type="ECO:0000313" key="14">
    <source>
        <dbReference type="EMBL" id="KGQ31505.1"/>
    </source>
</evidence>
<organism evidence="14 15">
    <name type="scientific">Gallibacterium genomosp. 2</name>
    <dbReference type="NCBI Taxonomy" id="155517"/>
    <lineage>
        <taxon>Bacteria</taxon>
        <taxon>Pseudomonadati</taxon>
        <taxon>Pseudomonadota</taxon>
        <taxon>Gammaproteobacteria</taxon>
        <taxon>Pasteurellales</taxon>
        <taxon>Pasteurellaceae</taxon>
        <taxon>Gallibacterium</taxon>
    </lineage>
</organism>
<dbReference type="RefSeq" id="WP_039135825.1">
    <property type="nucleotide sequence ID" value="NZ_JPXY01000033.1"/>
</dbReference>
<evidence type="ECO:0000313" key="15">
    <source>
        <dbReference type="Proteomes" id="UP000030418"/>
    </source>
</evidence>
<dbReference type="Pfam" id="PF12633">
    <property type="entry name" value="Adenyl_cycl_N"/>
    <property type="match status" value="1"/>
</dbReference>
<accession>A0A0A2XLH2</accession>
<feature type="domain" description="Adenylate cyclase class-I N-terminal" evidence="13">
    <location>
        <begin position="4"/>
        <end position="200"/>
    </location>
</feature>
<keyword evidence="7" id="KW-0547">Nucleotide-binding</keyword>
<evidence type="ECO:0000259" key="13">
    <source>
        <dbReference type="Pfam" id="PF12633"/>
    </source>
</evidence>
<keyword evidence="10" id="KW-0456">Lyase</keyword>
<comment type="subcellular location">
    <subcellularLocation>
        <location evidence="2">Cytoplasm</location>
    </subcellularLocation>
</comment>
<evidence type="ECO:0000256" key="10">
    <source>
        <dbReference type="ARBA" id="ARBA00023239"/>
    </source>
</evidence>
<dbReference type="NCBIfam" id="NF006978">
    <property type="entry name" value="PRK09450.1-2"/>
    <property type="match status" value="1"/>
</dbReference>
<dbReference type="PANTHER" id="PTHR38760">
    <property type="entry name" value="ADENYLATE CYCLASE"/>
    <property type="match status" value="1"/>
</dbReference>
<keyword evidence="9" id="KW-0115">cAMP biosynthesis</keyword>
<reference evidence="14 15" key="1">
    <citation type="submission" date="2014-08" db="EMBL/GenBank/DDBJ databases">
        <title>Chaperone-usher fimbriae in a diverse selection of Gallibacterium genomes.</title>
        <authorList>
            <person name="Kudirkiene E."/>
            <person name="Bager R.J."/>
            <person name="Johnson T.J."/>
            <person name="Bojesen A.M."/>
        </authorList>
    </citation>
    <scope>NUCLEOTIDE SEQUENCE [LARGE SCALE GENOMIC DNA]</scope>
    <source>
        <strain evidence="14 15">CCM5976</strain>
    </source>
</reference>
<dbReference type="InterPro" id="IPR000274">
    <property type="entry name" value="Adenylate_cyclase_1"/>
</dbReference>
<comment type="similarity">
    <text evidence="3">Belongs to the adenylyl cyclase class-1 family.</text>
</comment>
<evidence type="ECO:0000256" key="12">
    <source>
        <dbReference type="ARBA" id="ARBA00032637"/>
    </source>
</evidence>
<sequence length="823" mass="95818">MNNLDVAKKKVEQLDKLRLERALAGAPNEFQYVLNLVCVLLHHNIPELPGYVEDAPFGIVNFSFNRYQENYLSSTLSNLERYSLNHNNTHKADICGVYAMGSLGSITQTSRSDLDLWVCATRSLTLIQQQKLQQKFSLICQWAHNVGVELNLFLVDQDRFRYKQTADPLSADNCGSSQYMLLLDEFYRSAIRLAGRPLLWLHLAVEDESKYDETVRQLINNGQLNPNEWVDFGGLGNLSANEYFGATLWNLYKGIDSPYKAVIKILLLECYSWEFPNTKLISHQFKLDLLLDRNVIHHFDPYMAMLDKVTDYLLRINDLERLDNVRRCFYIKSIEDIDNNELTGNWRITLLMRLARQWQWNNDTIQELNQKKYWRIKQIRKSYNSLVNLLMCSYRQLMEFARKYNISGVGIIPEDISILTRKLYAAFEELPGKVTLFNPNISTNIAEKELTFVETDGNSAMSKGWYLLNQAPKISSLSKYRHVEYNPQLNKLVCWAYFNGVLTEETEFNIISKNVSLETLKQFITDLRNTFPVQVKPATNADLYQPCEIRNLAVIVNLVNDPTEEASLLDHHFRLQPKHLFNNLSSKQTKLIGSIDFTYRNLWNEIRTLHFEGPSAIFRALKVLSNKIYRSSVPINSVSVFCYSRHYRNILSRFVSELIERCINIQTSNLINSNQLNTLHVASEAWNHFFHKNEFNITEEILNENQHKNIAIAQKPHAGGELKYPQAIEFYSNEGFLQFFFEDNNDNTFNIYILDESNQLEAYYHCDGVKSQKIEEINQIYRTASNGDNNTPFQISKNKFNYPQFYQINHLQGKTTITPYHSE</sequence>
<dbReference type="InterPro" id="IPR024685">
    <property type="entry name" value="Adenylate_cyclase_1_N"/>
</dbReference>
<proteinExistence type="inferred from homology"/>
<dbReference type="EMBL" id="JPXY01000033">
    <property type="protein sequence ID" value="KGQ31505.1"/>
    <property type="molecule type" value="Genomic_DNA"/>
</dbReference>
<keyword evidence="6" id="KW-0963">Cytoplasm</keyword>
<gene>
    <name evidence="14" type="ORF">P375_07620</name>
</gene>
<evidence type="ECO:0000256" key="9">
    <source>
        <dbReference type="ARBA" id="ARBA00022998"/>
    </source>
</evidence>
<evidence type="ECO:0000256" key="11">
    <source>
        <dbReference type="ARBA" id="ARBA00032597"/>
    </source>
</evidence>
<dbReference type="PROSITE" id="PS01093">
    <property type="entry name" value="ADENYLATE_CYCLASE_1_2"/>
    <property type="match status" value="1"/>
</dbReference>
<evidence type="ECO:0000256" key="5">
    <source>
        <dbReference type="ARBA" id="ARBA00021420"/>
    </source>
</evidence>
<evidence type="ECO:0000256" key="4">
    <source>
        <dbReference type="ARBA" id="ARBA00012201"/>
    </source>
</evidence>
<dbReference type="PANTHER" id="PTHR38760:SF1">
    <property type="entry name" value="ADENYLATE CYCLASE"/>
    <property type="match status" value="1"/>
</dbReference>
<dbReference type="GO" id="GO:0004016">
    <property type="term" value="F:adenylate cyclase activity"/>
    <property type="evidence" value="ECO:0007669"/>
    <property type="project" value="UniProtKB-EC"/>
</dbReference>
<dbReference type="PIRSF" id="PIRSF001444">
    <property type="entry name" value="Adenylate_cycl"/>
    <property type="match status" value="1"/>
</dbReference>
<dbReference type="AlphaFoldDB" id="A0A0A2XLH2"/>
<keyword evidence="15" id="KW-1185">Reference proteome</keyword>
<dbReference type="GO" id="GO:0006171">
    <property type="term" value="P:cAMP biosynthetic process"/>
    <property type="evidence" value="ECO:0007669"/>
    <property type="project" value="UniProtKB-KW"/>
</dbReference>
<evidence type="ECO:0000256" key="8">
    <source>
        <dbReference type="ARBA" id="ARBA00022840"/>
    </source>
</evidence>
<keyword evidence="8" id="KW-0067">ATP-binding</keyword>
<dbReference type="InterPro" id="IPR024686">
    <property type="entry name" value="Adenylate_cyclase_1_CS"/>
</dbReference>
<comment type="caution">
    <text evidence="14">The sequence shown here is derived from an EMBL/GenBank/DDBJ whole genome shotgun (WGS) entry which is preliminary data.</text>
</comment>
<dbReference type="EC" id="4.6.1.1" evidence="4"/>
<evidence type="ECO:0000256" key="7">
    <source>
        <dbReference type="ARBA" id="ARBA00022741"/>
    </source>
</evidence>
<dbReference type="Proteomes" id="UP000030418">
    <property type="component" value="Unassembled WGS sequence"/>
</dbReference>
<evidence type="ECO:0000256" key="6">
    <source>
        <dbReference type="ARBA" id="ARBA00022490"/>
    </source>
</evidence>
<evidence type="ECO:0000256" key="3">
    <source>
        <dbReference type="ARBA" id="ARBA00007901"/>
    </source>
</evidence>
<name>A0A0A2XLH2_9PAST</name>
<evidence type="ECO:0000256" key="1">
    <source>
        <dbReference type="ARBA" id="ARBA00001593"/>
    </source>
</evidence>
<dbReference type="Pfam" id="PF01295">
    <property type="entry name" value="Adenylate_cycl"/>
    <property type="match status" value="1"/>
</dbReference>
<dbReference type="GO" id="GO:0005524">
    <property type="term" value="F:ATP binding"/>
    <property type="evidence" value="ECO:0007669"/>
    <property type="project" value="UniProtKB-KW"/>
</dbReference>
<comment type="catalytic activity">
    <reaction evidence="1">
        <text>ATP = 3',5'-cyclic AMP + diphosphate</text>
        <dbReference type="Rhea" id="RHEA:15389"/>
        <dbReference type="ChEBI" id="CHEBI:30616"/>
        <dbReference type="ChEBI" id="CHEBI:33019"/>
        <dbReference type="ChEBI" id="CHEBI:58165"/>
        <dbReference type="EC" id="4.6.1.1"/>
    </reaction>
</comment>